<evidence type="ECO:0000256" key="2">
    <source>
        <dbReference type="ARBA" id="ARBA00022525"/>
    </source>
</evidence>
<protein>
    <submittedName>
        <fullName evidence="6">Complement C1q-like protein 3-like protein</fullName>
    </submittedName>
</protein>
<comment type="subcellular location">
    <subcellularLocation>
        <location evidence="1">Secreted</location>
    </subcellularLocation>
</comment>
<dbReference type="OrthoDB" id="10070467at2759"/>
<feature type="chain" id="PRO_5019022663" evidence="4">
    <location>
        <begin position="23"/>
        <end position="201"/>
    </location>
</feature>
<keyword evidence="2" id="KW-0964">Secreted</keyword>
<dbReference type="GO" id="GO:0005576">
    <property type="term" value="C:extracellular region"/>
    <property type="evidence" value="ECO:0007669"/>
    <property type="project" value="UniProtKB-SubCell"/>
</dbReference>
<evidence type="ECO:0000256" key="4">
    <source>
        <dbReference type="SAM" id="SignalP"/>
    </source>
</evidence>
<comment type="caution">
    <text evidence="6">The sequence shown here is derived from an EMBL/GenBank/DDBJ whole genome shotgun (WGS) entry which is preliminary data.</text>
</comment>
<sequence length="201" mass="22235">MYILISRASLCILINILTVTDALEDPVAFHAIKGGKNDAYISFQAMVTNNKAKFNPLYGVFECEEPGLYLFIFSAMSKLESDLRISLRVNRVPVSTVFAGSKTSYNSASGSAILSLSVKDIVYLFVEKGEIYESNQVNRAYTSFSGVQLSKSKNGGFLSSLIGRDASAEFATNSSLNKSVIETDQNDRIFEHLKEMRKRLV</sequence>
<dbReference type="PRINTS" id="PR00007">
    <property type="entry name" value="COMPLEMNTC1Q"/>
</dbReference>
<dbReference type="EMBL" id="NCKU01002947">
    <property type="protein sequence ID" value="RWS08485.1"/>
    <property type="molecule type" value="Genomic_DNA"/>
</dbReference>
<dbReference type="InterPro" id="IPR001073">
    <property type="entry name" value="C1q_dom"/>
</dbReference>
<dbReference type="Gene3D" id="2.60.120.40">
    <property type="match status" value="1"/>
</dbReference>
<evidence type="ECO:0000256" key="3">
    <source>
        <dbReference type="ARBA" id="ARBA00022729"/>
    </source>
</evidence>
<dbReference type="AlphaFoldDB" id="A0A443QZM9"/>
<dbReference type="InterPro" id="IPR050822">
    <property type="entry name" value="Cerebellin_Synaptic_Org"/>
</dbReference>
<dbReference type="SUPFAM" id="SSF49842">
    <property type="entry name" value="TNF-like"/>
    <property type="match status" value="1"/>
</dbReference>
<evidence type="ECO:0000313" key="6">
    <source>
        <dbReference type="EMBL" id="RWS08485.1"/>
    </source>
</evidence>
<dbReference type="STRING" id="1965070.A0A443QZM9"/>
<keyword evidence="7" id="KW-1185">Reference proteome</keyword>
<proteinExistence type="predicted"/>
<evidence type="ECO:0000313" key="7">
    <source>
        <dbReference type="Proteomes" id="UP000285301"/>
    </source>
</evidence>
<keyword evidence="3 4" id="KW-0732">Signal</keyword>
<dbReference type="Pfam" id="PF00386">
    <property type="entry name" value="C1q"/>
    <property type="match status" value="1"/>
</dbReference>
<evidence type="ECO:0000259" key="5">
    <source>
        <dbReference type="PROSITE" id="PS50871"/>
    </source>
</evidence>
<feature type="signal peptide" evidence="4">
    <location>
        <begin position="1"/>
        <end position="22"/>
    </location>
</feature>
<dbReference type="Proteomes" id="UP000285301">
    <property type="component" value="Unassembled WGS sequence"/>
</dbReference>
<dbReference type="PANTHER" id="PTHR22923:SF116">
    <property type="entry name" value="C1Q DOMAIN-CONTAINING PROTEIN"/>
    <property type="match status" value="1"/>
</dbReference>
<dbReference type="InterPro" id="IPR008983">
    <property type="entry name" value="Tumour_necrosis_fac-like_dom"/>
</dbReference>
<evidence type="ECO:0000256" key="1">
    <source>
        <dbReference type="ARBA" id="ARBA00004613"/>
    </source>
</evidence>
<dbReference type="SMART" id="SM00110">
    <property type="entry name" value="C1Q"/>
    <property type="match status" value="1"/>
</dbReference>
<dbReference type="PROSITE" id="PS50871">
    <property type="entry name" value="C1Q"/>
    <property type="match status" value="1"/>
</dbReference>
<accession>A0A443QZM9</accession>
<feature type="domain" description="C1q" evidence="5">
    <location>
        <begin position="17"/>
        <end position="155"/>
    </location>
</feature>
<organism evidence="6 7">
    <name type="scientific">Dinothrombium tinctorium</name>
    <dbReference type="NCBI Taxonomy" id="1965070"/>
    <lineage>
        <taxon>Eukaryota</taxon>
        <taxon>Metazoa</taxon>
        <taxon>Ecdysozoa</taxon>
        <taxon>Arthropoda</taxon>
        <taxon>Chelicerata</taxon>
        <taxon>Arachnida</taxon>
        <taxon>Acari</taxon>
        <taxon>Acariformes</taxon>
        <taxon>Trombidiformes</taxon>
        <taxon>Prostigmata</taxon>
        <taxon>Anystina</taxon>
        <taxon>Parasitengona</taxon>
        <taxon>Trombidioidea</taxon>
        <taxon>Trombidiidae</taxon>
        <taxon>Dinothrombium</taxon>
    </lineage>
</organism>
<dbReference type="PANTHER" id="PTHR22923">
    <property type="entry name" value="CEREBELLIN-RELATED"/>
    <property type="match status" value="1"/>
</dbReference>
<reference evidence="6 7" key="1">
    <citation type="journal article" date="2018" name="Gigascience">
        <title>Genomes of trombidid mites reveal novel predicted allergens and laterally-transferred genes associated with secondary metabolism.</title>
        <authorList>
            <person name="Dong X."/>
            <person name="Chaisiri K."/>
            <person name="Xia D."/>
            <person name="Armstrong S.D."/>
            <person name="Fang Y."/>
            <person name="Donnelly M.J."/>
            <person name="Kadowaki T."/>
            <person name="McGarry J.W."/>
            <person name="Darby A.C."/>
            <person name="Makepeace B.L."/>
        </authorList>
    </citation>
    <scope>NUCLEOTIDE SEQUENCE [LARGE SCALE GENOMIC DNA]</scope>
    <source>
        <strain evidence="6">UoL-WK</strain>
    </source>
</reference>
<name>A0A443QZM9_9ACAR</name>
<gene>
    <name evidence="6" type="ORF">B4U79_15817</name>
</gene>